<organism evidence="4 5">
    <name type="scientific">Rehmannia glutinosa</name>
    <name type="common">Chinese foxglove</name>
    <dbReference type="NCBI Taxonomy" id="99300"/>
    <lineage>
        <taxon>Eukaryota</taxon>
        <taxon>Viridiplantae</taxon>
        <taxon>Streptophyta</taxon>
        <taxon>Embryophyta</taxon>
        <taxon>Tracheophyta</taxon>
        <taxon>Spermatophyta</taxon>
        <taxon>Magnoliopsida</taxon>
        <taxon>eudicotyledons</taxon>
        <taxon>Gunneridae</taxon>
        <taxon>Pentapetalae</taxon>
        <taxon>asterids</taxon>
        <taxon>lamiids</taxon>
        <taxon>Lamiales</taxon>
        <taxon>Orobanchaceae</taxon>
        <taxon>Rehmannieae</taxon>
        <taxon>Rehmannia</taxon>
    </lineage>
</organism>
<keyword evidence="2" id="KW-1133">Transmembrane helix</keyword>
<feature type="binding site" evidence="1">
    <location>
        <position position="591"/>
    </location>
    <ligand>
        <name>ATP</name>
        <dbReference type="ChEBI" id="CHEBI:30616"/>
    </ligand>
</feature>
<dbReference type="InterPro" id="IPR017441">
    <property type="entry name" value="Protein_kinase_ATP_BS"/>
</dbReference>
<dbReference type="InterPro" id="IPR011009">
    <property type="entry name" value="Kinase-like_dom_sf"/>
</dbReference>
<dbReference type="PROSITE" id="PS00107">
    <property type="entry name" value="PROTEIN_KINASE_ATP"/>
    <property type="match status" value="1"/>
</dbReference>
<keyword evidence="2" id="KW-0472">Membrane</keyword>
<gene>
    <name evidence="4" type="ORF">DH2020_042670</name>
</gene>
<dbReference type="PANTHER" id="PTHR34590">
    <property type="entry name" value="OS03G0124300 PROTEIN-RELATED"/>
    <property type="match status" value="1"/>
</dbReference>
<keyword evidence="2" id="KW-0812">Transmembrane</keyword>
<dbReference type="SUPFAM" id="SSF56112">
    <property type="entry name" value="Protein kinase-like (PK-like)"/>
    <property type="match status" value="1"/>
</dbReference>
<accession>A0ABR0UNJ6</accession>
<dbReference type="InterPro" id="IPR001245">
    <property type="entry name" value="Ser-Thr/Tyr_kinase_cat_dom"/>
</dbReference>
<keyword evidence="5" id="KW-1185">Reference proteome</keyword>
<reference evidence="4 5" key="1">
    <citation type="journal article" date="2021" name="Comput. Struct. Biotechnol. J.">
        <title>De novo genome assembly of the potent medicinal plant Rehmannia glutinosa using nanopore technology.</title>
        <authorList>
            <person name="Ma L."/>
            <person name="Dong C."/>
            <person name="Song C."/>
            <person name="Wang X."/>
            <person name="Zheng X."/>
            <person name="Niu Y."/>
            <person name="Chen S."/>
            <person name="Feng W."/>
        </authorList>
    </citation>
    <scope>NUCLEOTIDE SEQUENCE [LARGE SCALE GENOMIC DNA]</scope>
    <source>
        <strain evidence="4">DH-2019</strain>
    </source>
</reference>
<proteinExistence type="predicted"/>
<evidence type="ECO:0000259" key="3">
    <source>
        <dbReference type="PROSITE" id="PS50011"/>
    </source>
</evidence>
<evidence type="ECO:0000313" key="5">
    <source>
        <dbReference type="Proteomes" id="UP001318860"/>
    </source>
</evidence>
<dbReference type="PANTHER" id="PTHR34590:SF15">
    <property type="entry name" value="PROTEIN KINASE DOMAIN-CONTAINING PROTEIN"/>
    <property type="match status" value="1"/>
</dbReference>
<dbReference type="Gene3D" id="2.60.120.430">
    <property type="entry name" value="Galactose-binding lectin"/>
    <property type="match status" value="2"/>
</dbReference>
<feature type="domain" description="Protein kinase" evidence="3">
    <location>
        <begin position="562"/>
        <end position="646"/>
    </location>
</feature>
<dbReference type="Pfam" id="PF07714">
    <property type="entry name" value="PK_Tyr_Ser-Thr"/>
    <property type="match status" value="1"/>
</dbReference>
<name>A0ABR0UNJ6_REHGL</name>
<dbReference type="Proteomes" id="UP001318860">
    <property type="component" value="Unassembled WGS sequence"/>
</dbReference>
<evidence type="ECO:0000256" key="1">
    <source>
        <dbReference type="PROSITE-ProRule" id="PRU10141"/>
    </source>
</evidence>
<dbReference type="EMBL" id="JABTTQ020002525">
    <property type="protein sequence ID" value="KAK6123581.1"/>
    <property type="molecule type" value="Genomic_DNA"/>
</dbReference>
<comment type="caution">
    <text evidence="4">The sequence shown here is derived from an EMBL/GenBank/DDBJ whole genome shotgun (WGS) entry which is preliminary data.</text>
</comment>
<keyword evidence="1" id="KW-0547">Nucleotide-binding</keyword>
<sequence length="646" mass="72499">MKIPDRDEALDELVQQIQDVVREGEAIIAVFSNQVVENCARNFIQRAFCGPMKLISFVKEVTAVTAKVKNIYDKSWGFLCPPGISEQRRLKMRRGRRVRHHLMNLYPVSVALIFLCLLNTLTAAINNPTHSIGDVSVNCGSTGTSVAHDGREWHGDVQPKFSSLIQIKGSSTASSVIHRLTSTDDPLPYKLARLSRSQFSYTFQVNPGQKILRLHFNPAPYKGFKRFKDLFSVEAGPFTLLSNFSASLTADALGVNSFVKEFCLIIEDDQQFNMIFSPANSQSSDTYAFINGIEIISVPASLSYFHRGDIGVQVVGESIVYIDNSTALEIIRRINIKQDSVSSAGDMFGMWETVPKRKASKINNITWKISVDVGFRYLVRLHFSELGFKMAEIAGVVFEVRINEMVLNAIIDIIRERNDGNSIRWYRDYVVMMKGNKLEGKRDLLICLQSNDEFLDGHGPLKGFEVMKLSNHDNSLASLNPLPSAIDSSYRTIQNLHRVLGHRNMVATVAIIILILLNIIVYTLRQVGEASGAEEENKPSARAERLCRRFSLAEIELATRNFSDVHLIGRGGFGKVYKGLIDNGRETVAIKRQKSNSRQGAREFLTEIETLTELRHVNLVSLIGYCNDHGEMILVYEYMACGTLQT</sequence>
<evidence type="ECO:0000313" key="4">
    <source>
        <dbReference type="EMBL" id="KAK6123581.1"/>
    </source>
</evidence>
<feature type="transmembrane region" description="Helical" evidence="2">
    <location>
        <begin position="102"/>
        <end position="125"/>
    </location>
</feature>
<dbReference type="InterPro" id="IPR000719">
    <property type="entry name" value="Prot_kinase_dom"/>
</dbReference>
<dbReference type="PROSITE" id="PS50011">
    <property type="entry name" value="PROTEIN_KINASE_DOM"/>
    <property type="match status" value="1"/>
</dbReference>
<evidence type="ECO:0000256" key="2">
    <source>
        <dbReference type="SAM" id="Phobius"/>
    </source>
</evidence>
<dbReference type="InterPro" id="IPR045272">
    <property type="entry name" value="ANXUR1/2-like"/>
</dbReference>
<protein>
    <recommendedName>
        <fullName evidence="3">Protein kinase domain-containing protein</fullName>
    </recommendedName>
</protein>
<dbReference type="Gene3D" id="3.30.200.20">
    <property type="entry name" value="Phosphorylase Kinase, domain 1"/>
    <property type="match status" value="1"/>
</dbReference>
<keyword evidence="1" id="KW-0067">ATP-binding</keyword>
<feature type="transmembrane region" description="Helical" evidence="2">
    <location>
        <begin position="505"/>
        <end position="524"/>
    </location>
</feature>